<name>A0A645JK81_9ZZZZ</name>
<evidence type="ECO:0000313" key="1">
    <source>
        <dbReference type="EMBL" id="MPN63129.1"/>
    </source>
</evidence>
<gene>
    <name evidence="1" type="ORF">SDC9_210883</name>
</gene>
<sequence length="115" mass="11880">MVNKAAVGHVNGFGGLIIKVDPGDLHACTVAGTSDRHRAASHGFGQRNGGNLIPKGRAVVGDHVVGDEVVIRRQAGAKHANTHPAAGRRGGCRAGIVRAFFRQADGDIAHAKALH</sequence>
<dbReference type="AlphaFoldDB" id="A0A645JK81"/>
<organism evidence="1">
    <name type="scientific">bioreactor metagenome</name>
    <dbReference type="NCBI Taxonomy" id="1076179"/>
    <lineage>
        <taxon>unclassified sequences</taxon>
        <taxon>metagenomes</taxon>
        <taxon>ecological metagenomes</taxon>
    </lineage>
</organism>
<reference evidence="1" key="1">
    <citation type="submission" date="2019-08" db="EMBL/GenBank/DDBJ databases">
        <authorList>
            <person name="Kucharzyk K."/>
            <person name="Murdoch R.W."/>
            <person name="Higgins S."/>
            <person name="Loffler F."/>
        </authorList>
    </citation>
    <scope>NUCLEOTIDE SEQUENCE</scope>
</reference>
<dbReference type="EMBL" id="VSSQ01142107">
    <property type="protein sequence ID" value="MPN63129.1"/>
    <property type="molecule type" value="Genomic_DNA"/>
</dbReference>
<protein>
    <submittedName>
        <fullName evidence="1">Uncharacterized protein</fullName>
    </submittedName>
</protein>
<comment type="caution">
    <text evidence="1">The sequence shown here is derived from an EMBL/GenBank/DDBJ whole genome shotgun (WGS) entry which is preliminary data.</text>
</comment>
<proteinExistence type="predicted"/>
<accession>A0A645JK81</accession>